<reference evidence="3" key="1">
    <citation type="journal article" date="2005" name="Nature">
        <title>The map-based sequence of the rice genome.</title>
        <authorList>
            <consortium name="International rice genome sequencing project (IRGSP)"/>
            <person name="Matsumoto T."/>
            <person name="Wu J."/>
            <person name="Kanamori H."/>
            <person name="Katayose Y."/>
            <person name="Fujisawa M."/>
            <person name="Namiki N."/>
            <person name="Mizuno H."/>
            <person name="Yamamoto K."/>
            <person name="Antonio B.A."/>
            <person name="Baba T."/>
            <person name="Sakata K."/>
            <person name="Nagamura Y."/>
            <person name="Aoki H."/>
            <person name="Arikawa K."/>
            <person name="Arita K."/>
            <person name="Bito T."/>
            <person name="Chiden Y."/>
            <person name="Fujitsuka N."/>
            <person name="Fukunaka R."/>
            <person name="Hamada M."/>
            <person name="Harada C."/>
            <person name="Hayashi A."/>
            <person name="Hijishita S."/>
            <person name="Honda M."/>
            <person name="Hosokawa S."/>
            <person name="Ichikawa Y."/>
            <person name="Idonuma A."/>
            <person name="Iijima M."/>
            <person name="Ikeda M."/>
            <person name="Ikeno M."/>
            <person name="Ito K."/>
            <person name="Ito S."/>
            <person name="Ito T."/>
            <person name="Ito Y."/>
            <person name="Ito Y."/>
            <person name="Iwabuchi A."/>
            <person name="Kamiya K."/>
            <person name="Karasawa W."/>
            <person name="Kurita K."/>
            <person name="Katagiri S."/>
            <person name="Kikuta A."/>
            <person name="Kobayashi H."/>
            <person name="Kobayashi N."/>
            <person name="Machita K."/>
            <person name="Maehara T."/>
            <person name="Masukawa M."/>
            <person name="Mizubayashi T."/>
            <person name="Mukai Y."/>
            <person name="Nagasaki H."/>
            <person name="Nagata Y."/>
            <person name="Naito S."/>
            <person name="Nakashima M."/>
            <person name="Nakama Y."/>
            <person name="Nakamichi Y."/>
            <person name="Nakamura M."/>
            <person name="Meguro A."/>
            <person name="Negishi M."/>
            <person name="Ohta I."/>
            <person name="Ohta T."/>
            <person name="Okamoto M."/>
            <person name="Ono N."/>
            <person name="Saji S."/>
            <person name="Sakaguchi M."/>
            <person name="Sakai K."/>
            <person name="Shibata M."/>
            <person name="Shimokawa T."/>
            <person name="Song J."/>
            <person name="Takazaki Y."/>
            <person name="Terasawa K."/>
            <person name="Tsugane M."/>
            <person name="Tsuji K."/>
            <person name="Ueda S."/>
            <person name="Waki K."/>
            <person name="Yamagata H."/>
            <person name="Yamamoto M."/>
            <person name="Yamamoto S."/>
            <person name="Yamane H."/>
            <person name="Yoshiki S."/>
            <person name="Yoshihara R."/>
            <person name="Yukawa K."/>
            <person name="Zhong H."/>
            <person name="Yano M."/>
            <person name="Yuan Q."/>
            <person name="Ouyang S."/>
            <person name="Liu J."/>
            <person name="Jones K.M."/>
            <person name="Gansberger K."/>
            <person name="Moffat K."/>
            <person name="Hill J."/>
            <person name="Bera J."/>
            <person name="Fadrosh D."/>
            <person name="Jin S."/>
            <person name="Johri S."/>
            <person name="Kim M."/>
            <person name="Overton L."/>
            <person name="Reardon M."/>
            <person name="Tsitrin T."/>
            <person name="Vuong H."/>
            <person name="Weaver B."/>
            <person name="Ciecko A."/>
            <person name="Tallon L."/>
            <person name="Jackson J."/>
            <person name="Pai G."/>
            <person name="Aken S.V."/>
            <person name="Utterback T."/>
            <person name="Reidmuller S."/>
            <person name="Feldblyum T."/>
            <person name="Hsiao J."/>
            <person name="Zismann V."/>
            <person name="Iobst S."/>
            <person name="de Vazeille A.R."/>
            <person name="Buell C.R."/>
            <person name="Ying K."/>
            <person name="Li Y."/>
            <person name="Lu T."/>
            <person name="Huang Y."/>
            <person name="Zhao Q."/>
            <person name="Feng Q."/>
            <person name="Zhang L."/>
            <person name="Zhu J."/>
            <person name="Weng Q."/>
            <person name="Mu J."/>
            <person name="Lu Y."/>
            <person name="Fan D."/>
            <person name="Liu Y."/>
            <person name="Guan J."/>
            <person name="Zhang Y."/>
            <person name="Yu S."/>
            <person name="Liu X."/>
            <person name="Zhang Y."/>
            <person name="Hong G."/>
            <person name="Han B."/>
            <person name="Choisne N."/>
            <person name="Demange N."/>
            <person name="Orjeda G."/>
            <person name="Samain S."/>
            <person name="Cattolico L."/>
            <person name="Pelletier E."/>
            <person name="Couloux A."/>
            <person name="Segurens B."/>
            <person name="Wincker P."/>
            <person name="D'Hont A."/>
            <person name="Scarpelli C."/>
            <person name="Weissenbach J."/>
            <person name="Salanoubat M."/>
            <person name="Quetier F."/>
            <person name="Yu Y."/>
            <person name="Kim H.R."/>
            <person name="Rambo T."/>
            <person name="Currie J."/>
            <person name="Collura K."/>
            <person name="Luo M."/>
            <person name="Yang T."/>
            <person name="Ammiraju J.S.S."/>
            <person name="Engler F."/>
            <person name="Soderlund C."/>
            <person name="Wing R.A."/>
            <person name="Palmer L.E."/>
            <person name="de la Bastide M."/>
            <person name="Spiegel L."/>
            <person name="Nascimento L."/>
            <person name="Zutavern T."/>
            <person name="O'Shaughnessy A."/>
            <person name="Dike S."/>
            <person name="Dedhia N."/>
            <person name="Preston R."/>
            <person name="Balija V."/>
            <person name="McCombie W.R."/>
            <person name="Chow T."/>
            <person name="Chen H."/>
            <person name="Chung M."/>
            <person name="Chen C."/>
            <person name="Shaw J."/>
            <person name="Wu H."/>
            <person name="Hsiao K."/>
            <person name="Chao Y."/>
            <person name="Chu M."/>
            <person name="Cheng C."/>
            <person name="Hour A."/>
            <person name="Lee P."/>
            <person name="Lin S."/>
            <person name="Lin Y."/>
            <person name="Liou J."/>
            <person name="Liu S."/>
            <person name="Hsing Y."/>
            <person name="Raghuvanshi S."/>
            <person name="Mohanty A."/>
            <person name="Bharti A.K."/>
            <person name="Gaur A."/>
            <person name="Gupta V."/>
            <person name="Kumar D."/>
            <person name="Ravi V."/>
            <person name="Vij S."/>
            <person name="Kapur A."/>
            <person name="Khurana P."/>
            <person name="Khurana P."/>
            <person name="Khurana J.P."/>
            <person name="Tyagi A.K."/>
            <person name="Gaikwad K."/>
            <person name="Singh A."/>
            <person name="Dalal V."/>
            <person name="Srivastava S."/>
            <person name="Dixit A."/>
            <person name="Pal A.K."/>
            <person name="Ghazi I.A."/>
            <person name="Yadav M."/>
            <person name="Pandit A."/>
            <person name="Bhargava A."/>
            <person name="Sureshbabu K."/>
            <person name="Batra K."/>
            <person name="Sharma T.R."/>
            <person name="Mohapatra T."/>
            <person name="Singh N.K."/>
            <person name="Messing J."/>
            <person name="Nelson A.B."/>
            <person name="Fuks G."/>
            <person name="Kavchok S."/>
            <person name="Keizer G."/>
            <person name="Linton E."/>
            <person name="Llaca V."/>
            <person name="Song R."/>
            <person name="Tanyolac B."/>
            <person name="Young S."/>
            <person name="Ho-Il K."/>
            <person name="Hahn J.H."/>
            <person name="Sangsakoo G."/>
            <person name="Vanavichit A."/>
            <person name="de Mattos Luiz.A.T."/>
            <person name="Zimmer P.D."/>
            <person name="Malone G."/>
            <person name="Dellagostin O."/>
            <person name="de Oliveira A.C."/>
            <person name="Bevan M."/>
            <person name="Bancroft I."/>
            <person name="Minx P."/>
            <person name="Cordum H."/>
            <person name="Wilson R."/>
            <person name="Cheng Z."/>
            <person name="Jin W."/>
            <person name="Jiang J."/>
            <person name="Leong S.A."/>
            <person name="Iwama H."/>
            <person name="Gojobori T."/>
            <person name="Itoh T."/>
            <person name="Niimura Y."/>
            <person name="Fujii Y."/>
            <person name="Habara T."/>
            <person name="Sakai H."/>
            <person name="Sato Y."/>
            <person name="Wilson G."/>
            <person name="Kumar K."/>
            <person name="McCouch S."/>
            <person name="Juretic N."/>
            <person name="Hoen D."/>
            <person name="Wright S."/>
            <person name="Bruskiewich R."/>
            <person name="Bureau T."/>
            <person name="Miyao A."/>
            <person name="Hirochika H."/>
            <person name="Nishikawa T."/>
            <person name="Kadowaki K."/>
            <person name="Sugiura M."/>
            <person name="Burr B."/>
            <person name="Sasaki T."/>
        </authorList>
    </citation>
    <scope>NUCLEOTIDE SEQUENCE [LARGE SCALE GENOMIC DNA]</scope>
    <source>
        <strain evidence="3">cv. Nipponbare</strain>
    </source>
</reference>
<evidence type="ECO:0000256" key="1">
    <source>
        <dbReference type="SAM" id="MobiDB-lite"/>
    </source>
</evidence>
<gene>
    <name evidence="2" type="primary">OJ1626_B09.13</name>
</gene>
<organism evidence="2 3">
    <name type="scientific">Oryza sativa subsp. japonica</name>
    <name type="common">Rice</name>
    <dbReference type="NCBI Taxonomy" id="39947"/>
    <lineage>
        <taxon>Eukaryota</taxon>
        <taxon>Viridiplantae</taxon>
        <taxon>Streptophyta</taxon>
        <taxon>Embryophyta</taxon>
        <taxon>Tracheophyta</taxon>
        <taxon>Spermatophyta</taxon>
        <taxon>Magnoliopsida</taxon>
        <taxon>Liliopsida</taxon>
        <taxon>Poales</taxon>
        <taxon>Poaceae</taxon>
        <taxon>BOP clade</taxon>
        <taxon>Oryzoideae</taxon>
        <taxon>Oryzeae</taxon>
        <taxon>Oryzinae</taxon>
        <taxon>Oryza</taxon>
        <taxon>Oryza sativa</taxon>
    </lineage>
</organism>
<accession>Q6H846</accession>
<reference evidence="3" key="2">
    <citation type="journal article" date="2008" name="Nucleic Acids Res.">
        <title>The rice annotation project database (RAP-DB): 2008 update.</title>
        <authorList>
            <consortium name="The rice annotation project (RAP)"/>
        </authorList>
    </citation>
    <scope>GENOME REANNOTATION</scope>
    <source>
        <strain evidence="3">cv. Nipponbare</strain>
    </source>
</reference>
<dbReference type="EMBL" id="AP004069">
    <property type="protein sequence ID" value="BAD25103.1"/>
    <property type="molecule type" value="Genomic_DNA"/>
</dbReference>
<sequence length="154" mass="16485">MKRRPGERGKTLAPKSLSQSHFSPATSKRNDNKGGNGGPASWCARVVMTAEQLLLCRLGAAPEGGTKPCHSVGGPARQARKWRRAPSGLDLIGGRGDAKPTLPVFGKGRWKGAPGQRAHGEPDATARSFFFFCFGRRFIARAGTECAARSPRKD</sequence>
<evidence type="ECO:0000313" key="2">
    <source>
        <dbReference type="EMBL" id="BAD25103.1"/>
    </source>
</evidence>
<name>Q6H846_ORYSJ</name>
<feature type="region of interest" description="Disordered" evidence="1">
    <location>
        <begin position="1"/>
        <end position="38"/>
    </location>
</feature>
<protein>
    <submittedName>
        <fullName evidence="2">Uncharacterized protein</fullName>
    </submittedName>
</protein>
<feature type="compositionally biased region" description="Basic and acidic residues" evidence="1">
    <location>
        <begin position="1"/>
        <end position="10"/>
    </location>
</feature>
<evidence type="ECO:0000313" key="3">
    <source>
        <dbReference type="Proteomes" id="UP000000763"/>
    </source>
</evidence>
<feature type="compositionally biased region" description="Polar residues" evidence="1">
    <location>
        <begin position="16"/>
        <end position="27"/>
    </location>
</feature>
<proteinExistence type="predicted"/>
<dbReference type="Proteomes" id="UP000000763">
    <property type="component" value="Chromosome 2"/>
</dbReference>
<dbReference type="AlphaFoldDB" id="Q6H846"/>